<evidence type="ECO:0000313" key="2">
    <source>
        <dbReference type="EMBL" id="CAH3158026.1"/>
    </source>
</evidence>
<evidence type="ECO:0000259" key="1">
    <source>
        <dbReference type="Pfam" id="PF13847"/>
    </source>
</evidence>
<dbReference type="EMBL" id="CALNXK010000109">
    <property type="protein sequence ID" value="CAH3158026.1"/>
    <property type="molecule type" value="Genomic_DNA"/>
</dbReference>
<dbReference type="PANTHER" id="PTHR18895">
    <property type="entry name" value="HEMK METHYLTRANSFERASE"/>
    <property type="match status" value="1"/>
</dbReference>
<dbReference type="InterPro" id="IPR050320">
    <property type="entry name" value="N5-glutamine_MTase"/>
</dbReference>
<dbReference type="InterPro" id="IPR029063">
    <property type="entry name" value="SAM-dependent_MTases_sf"/>
</dbReference>
<dbReference type="Gene3D" id="3.40.50.150">
    <property type="entry name" value="Vaccinia Virus protein VP39"/>
    <property type="match status" value="1"/>
</dbReference>
<protein>
    <recommendedName>
        <fullName evidence="1">Methyltransferase domain-containing protein</fullName>
    </recommendedName>
</protein>
<organism evidence="2 3">
    <name type="scientific">Porites lobata</name>
    <dbReference type="NCBI Taxonomy" id="104759"/>
    <lineage>
        <taxon>Eukaryota</taxon>
        <taxon>Metazoa</taxon>
        <taxon>Cnidaria</taxon>
        <taxon>Anthozoa</taxon>
        <taxon>Hexacorallia</taxon>
        <taxon>Scleractinia</taxon>
        <taxon>Fungiina</taxon>
        <taxon>Poritidae</taxon>
        <taxon>Porites</taxon>
    </lineage>
</organism>
<comment type="caution">
    <text evidence="2">The sequence shown here is derived from an EMBL/GenBank/DDBJ whole genome shotgun (WGS) entry which is preliminary data.</text>
</comment>
<accession>A0ABN8Q6Y2</accession>
<dbReference type="PANTHER" id="PTHR18895:SF74">
    <property type="entry name" value="MTRF1L RELEASE FACTOR GLUTAMINE METHYLTRANSFERASE"/>
    <property type="match status" value="1"/>
</dbReference>
<reference evidence="2 3" key="1">
    <citation type="submission" date="2022-05" db="EMBL/GenBank/DDBJ databases">
        <authorList>
            <consortium name="Genoscope - CEA"/>
            <person name="William W."/>
        </authorList>
    </citation>
    <scope>NUCLEOTIDE SEQUENCE [LARGE SCALE GENOMIC DNA]</scope>
</reference>
<feature type="domain" description="Methyltransferase" evidence="1">
    <location>
        <begin position="74"/>
        <end position="217"/>
    </location>
</feature>
<dbReference type="CDD" id="cd02440">
    <property type="entry name" value="AdoMet_MTases"/>
    <property type="match status" value="1"/>
</dbReference>
<sequence length="252" mass="28895">MESTKELEESQDIEHEMRKQAKENNRKFITLQREFVVYPEVFYPPEDGHAHFVNSTIYRMATEEIAKKSRQASIEFLEVGCGAGFIGISVALSSEKCQVWATDIVDEAVKNATANAKLHGVESRFHAVKANVFDHEEINGRKFDMIYWNHPWGGYGTTTATKVQPLMRSLLDPGYQGLQSYLSKAKEYLKESGRLIVTFSYFYGSEERFTEIASENGWNIKVVDEKKCVQEMEGKRIEHFTAMVIELIEDVK</sequence>
<gene>
    <name evidence="2" type="ORF">PLOB_00002526</name>
</gene>
<keyword evidence="3" id="KW-1185">Reference proteome</keyword>
<evidence type="ECO:0000313" key="3">
    <source>
        <dbReference type="Proteomes" id="UP001159405"/>
    </source>
</evidence>
<proteinExistence type="predicted"/>
<dbReference type="Proteomes" id="UP001159405">
    <property type="component" value="Unassembled WGS sequence"/>
</dbReference>
<dbReference type="SUPFAM" id="SSF53335">
    <property type="entry name" value="S-adenosyl-L-methionine-dependent methyltransferases"/>
    <property type="match status" value="1"/>
</dbReference>
<dbReference type="Pfam" id="PF13847">
    <property type="entry name" value="Methyltransf_31"/>
    <property type="match status" value="1"/>
</dbReference>
<dbReference type="InterPro" id="IPR025714">
    <property type="entry name" value="Methyltranfer_dom"/>
</dbReference>
<name>A0ABN8Q6Y2_9CNID</name>